<dbReference type="GO" id="GO:0046872">
    <property type="term" value="F:metal ion binding"/>
    <property type="evidence" value="ECO:0007669"/>
    <property type="project" value="UniProtKB-KW"/>
</dbReference>
<dbReference type="GO" id="GO:0003834">
    <property type="term" value="F:beta-carotene 15,15'-dioxygenase activity"/>
    <property type="evidence" value="ECO:0007669"/>
    <property type="project" value="TreeGrafter"/>
</dbReference>
<organism evidence="6">
    <name type="scientific">Pinctada imbricata</name>
    <name type="common">Atlantic pearl-oyster</name>
    <name type="synonym">Pinctada martensii</name>
    <dbReference type="NCBI Taxonomy" id="66713"/>
    <lineage>
        <taxon>Eukaryota</taxon>
        <taxon>Metazoa</taxon>
        <taxon>Spiralia</taxon>
        <taxon>Lophotrochozoa</taxon>
        <taxon>Mollusca</taxon>
        <taxon>Bivalvia</taxon>
        <taxon>Autobranchia</taxon>
        <taxon>Pteriomorphia</taxon>
        <taxon>Pterioida</taxon>
        <taxon>Pterioidea</taxon>
        <taxon>Pteriidae</taxon>
        <taxon>Pinctada</taxon>
    </lineage>
</organism>
<dbReference type="GO" id="GO:0010436">
    <property type="term" value="F:carotenoid dioxygenase activity"/>
    <property type="evidence" value="ECO:0007669"/>
    <property type="project" value="TreeGrafter"/>
</dbReference>
<dbReference type="InterPro" id="IPR011047">
    <property type="entry name" value="Quinoprotein_ADH-like_sf"/>
</dbReference>
<feature type="binding site" evidence="5">
    <location>
        <position position="171"/>
    </location>
    <ligand>
        <name>Fe cation</name>
        <dbReference type="ChEBI" id="CHEBI:24875"/>
        <note>catalytic</note>
    </ligand>
</feature>
<protein>
    <submittedName>
        <fullName evidence="6">Beta,beta-carotene-15,15'-dioxygenase</fullName>
    </submittedName>
</protein>
<dbReference type="AlphaFoldDB" id="A0A346M701"/>
<keyword evidence="2 5" id="KW-0479">Metal-binding</keyword>
<evidence type="ECO:0000313" key="6">
    <source>
        <dbReference type="EMBL" id="AXQ06573.1"/>
    </source>
</evidence>
<dbReference type="GO" id="GO:0042574">
    <property type="term" value="P:retinal metabolic process"/>
    <property type="evidence" value="ECO:0007669"/>
    <property type="project" value="TreeGrafter"/>
</dbReference>
<sequence>MHTQFQSVNEEVEEIQGKVKGNIPPYVRGSLFRNGPAKYQIGEYKMQHLFDGMAAVQKWSIDGNNVTYQRKFVKSETFKKNMEANRIVVGEFGTREVPDPCKNIFQRFFSAFTAKTGKVTDNTSVTVWPQMDRVFVSTETETIHEIDPVTLDTIGSVHLSDLLTINSSTAHTHWTEDGTVYSIGLFYKGKPKHCVVEIPGKKDKEDSFKNIRIAGETQCRWRFHPGYIHSFNLTENYFVYPEQTFAWSIPMLASMPFHNKSAMDNFQWYPDEKTLFKIIDRKSGVPLSIKYTSEAQFTFHHINAYEEDGHLVLDMSAYKDAEIIKNLYLENYTEEKISQTMEKEKLFGEVRRFVFPLNVDDKTPENENLVRLTGCKATAKKISEDEVYCEYEVLYSGGTYMYDRNNAFPMFYRSWNTYVYGVGLVCLRLVKLNVSDKTYKLWEPTEGIVSEPVFVPNPEQKSEDDGVVLSPVKAYGKGARPYLILLDGKTFTELARIEFDTSRFSLDFHGFFRAAET</sequence>
<dbReference type="InterPro" id="IPR004294">
    <property type="entry name" value="Carotenoid_Oase"/>
</dbReference>
<dbReference type="GO" id="GO:0016121">
    <property type="term" value="P:carotene catabolic process"/>
    <property type="evidence" value="ECO:0007669"/>
    <property type="project" value="TreeGrafter"/>
</dbReference>
<name>A0A346M701_PINIB</name>
<evidence type="ECO:0000256" key="5">
    <source>
        <dbReference type="PIRSR" id="PIRSR604294-1"/>
    </source>
</evidence>
<feature type="binding site" evidence="5">
    <location>
        <position position="300"/>
    </location>
    <ligand>
        <name>Fe cation</name>
        <dbReference type="ChEBI" id="CHEBI:24875"/>
        <note>catalytic</note>
    </ligand>
</feature>
<feature type="binding site" evidence="5">
    <location>
        <position position="509"/>
    </location>
    <ligand>
        <name>Fe cation</name>
        <dbReference type="ChEBI" id="CHEBI:24875"/>
        <note>catalytic</note>
    </ligand>
</feature>
<evidence type="ECO:0000256" key="1">
    <source>
        <dbReference type="ARBA" id="ARBA00006787"/>
    </source>
</evidence>
<keyword evidence="4 5" id="KW-0408">Iron</keyword>
<dbReference type="Pfam" id="PF03055">
    <property type="entry name" value="RPE65"/>
    <property type="match status" value="1"/>
</dbReference>
<gene>
    <name evidence="6" type="primary">BCDIOX</name>
</gene>
<evidence type="ECO:0000256" key="4">
    <source>
        <dbReference type="ARBA" id="ARBA00023004"/>
    </source>
</evidence>
<dbReference type="PANTHER" id="PTHR10543:SF24">
    <property type="entry name" value="CAROTENOID ISOMEROOXYGENASE"/>
    <property type="match status" value="1"/>
</dbReference>
<dbReference type="SUPFAM" id="SSF50998">
    <property type="entry name" value="Quinoprotein alcohol dehydrogenase-like"/>
    <property type="match status" value="1"/>
</dbReference>
<comment type="similarity">
    <text evidence="1">Belongs to the carotenoid oxygenase family.</text>
</comment>
<dbReference type="PANTHER" id="PTHR10543">
    <property type="entry name" value="BETA-CAROTENE DIOXYGENASE"/>
    <property type="match status" value="1"/>
</dbReference>
<evidence type="ECO:0000256" key="3">
    <source>
        <dbReference type="ARBA" id="ARBA00023002"/>
    </source>
</evidence>
<comment type="cofactor">
    <cofactor evidence="5">
        <name>Fe(2+)</name>
        <dbReference type="ChEBI" id="CHEBI:29033"/>
    </cofactor>
    <text evidence="5">Binds 1 Fe(2+) ion per subunit.</text>
</comment>
<feature type="binding site" evidence="5">
    <location>
        <position position="229"/>
    </location>
    <ligand>
        <name>Fe cation</name>
        <dbReference type="ChEBI" id="CHEBI:24875"/>
        <note>catalytic</note>
    </ligand>
</feature>
<proteinExistence type="evidence at transcript level"/>
<evidence type="ECO:0000256" key="2">
    <source>
        <dbReference type="ARBA" id="ARBA00022723"/>
    </source>
</evidence>
<dbReference type="EMBL" id="MG017446">
    <property type="protein sequence ID" value="AXQ06573.1"/>
    <property type="molecule type" value="mRNA"/>
</dbReference>
<reference evidence="6" key="1">
    <citation type="submission" date="2017-09" db="EMBL/GenBank/DDBJ databases">
        <title>Molecular cloning and characterisation of beta,beta-Carotene-15,15-dioxygenase in pearl oyster Pinctada fuctada martensii.</title>
        <authorList>
            <person name="Lei C."/>
        </authorList>
    </citation>
    <scope>NUCLEOTIDE SEQUENCE</scope>
</reference>
<accession>A0A346M701</accession>
<keyword evidence="3" id="KW-0560">Oxidoreductase</keyword>
<keyword evidence="6" id="KW-0223">Dioxygenase</keyword>